<reference evidence="2" key="1">
    <citation type="journal article" date="2020" name="Nat. Commun.">
        <title>Large-scale genome sequencing of mycorrhizal fungi provides insights into the early evolution of symbiotic traits.</title>
        <authorList>
            <person name="Miyauchi S."/>
            <person name="Kiss E."/>
            <person name="Kuo A."/>
            <person name="Drula E."/>
            <person name="Kohler A."/>
            <person name="Sanchez-Garcia M."/>
            <person name="Morin E."/>
            <person name="Andreopoulos B."/>
            <person name="Barry K.W."/>
            <person name="Bonito G."/>
            <person name="Buee M."/>
            <person name="Carver A."/>
            <person name="Chen C."/>
            <person name="Cichocki N."/>
            <person name="Clum A."/>
            <person name="Culley D."/>
            <person name="Crous P.W."/>
            <person name="Fauchery L."/>
            <person name="Girlanda M."/>
            <person name="Hayes R.D."/>
            <person name="Keri Z."/>
            <person name="LaButti K."/>
            <person name="Lipzen A."/>
            <person name="Lombard V."/>
            <person name="Magnuson J."/>
            <person name="Maillard F."/>
            <person name="Murat C."/>
            <person name="Nolan M."/>
            <person name="Ohm R.A."/>
            <person name="Pangilinan J."/>
            <person name="Pereira M.F."/>
            <person name="Perotto S."/>
            <person name="Peter M."/>
            <person name="Pfister S."/>
            <person name="Riley R."/>
            <person name="Sitrit Y."/>
            <person name="Stielow J.B."/>
            <person name="Szollosi G."/>
            <person name="Zifcakova L."/>
            <person name="Stursova M."/>
            <person name="Spatafora J.W."/>
            <person name="Tedersoo L."/>
            <person name="Vaario L.M."/>
            <person name="Yamada A."/>
            <person name="Yan M."/>
            <person name="Wang P."/>
            <person name="Xu J."/>
            <person name="Bruns T."/>
            <person name="Baldrian P."/>
            <person name="Vilgalys R."/>
            <person name="Dunand C."/>
            <person name="Henrissat B."/>
            <person name="Grigoriev I.V."/>
            <person name="Hibbett D."/>
            <person name="Nagy L.G."/>
            <person name="Martin F.M."/>
        </authorList>
    </citation>
    <scope>NUCLEOTIDE SEQUENCE</scope>
    <source>
        <strain evidence="2">UP504</strain>
    </source>
</reference>
<evidence type="ECO:0000313" key="3">
    <source>
        <dbReference type="Proteomes" id="UP000886523"/>
    </source>
</evidence>
<name>A0A9P6DQU8_9AGAM</name>
<feature type="transmembrane region" description="Helical" evidence="1">
    <location>
        <begin position="67"/>
        <end position="86"/>
    </location>
</feature>
<feature type="transmembrane region" description="Helical" evidence="1">
    <location>
        <begin position="144"/>
        <end position="163"/>
    </location>
</feature>
<feature type="transmembrane region" description="Helical" evidence="1">
    <location>
        <begin position="20"/>
        <end position="46"/>
    </location>
</feature>
<organism evidence="2 3">
    <name type="scientific">Hydnum rufescens UP504</name>
    <dbReference type="NCBI Taxonomy" id="1448309"/>
    <lineage>
        <taxon>Eukaryota</taxon>
        <taxon>Fungi</taxon>
        <taxon>Dikarya</taxon>
        <taxon>Basidiomycota</taxon>
        <taxon>Agaricomycotina</taxon>
        <taxon>Agaricomycetes</taxon>
        <taxon>Cantharellales</taxon>
        <taxon>Hydnaceae</taxon>
        <taxon>Hydnum</taxon>
    </lineage>
</organism>
<dbReference type="GO" id="GO:0097038">
    <property type="term" value="C:perinuclear endoplasmic reticulum"/>
    <property type="evidence" value="ECO:0007669"/>
    <property type="project" value="TreeGrafter"/>
</dbReference>
<evidence type="ECO:0000256" key="1">
    <source>
        <dbReference type="SAM" id="Phobius"/>
    </source>
</evidence>
<proteinExistence type="predicted"/>
<dbReference type="PANTHER" id="PTHR31726">
    <property type="entry name" value="PROTEIN ICE2"/>
    <property type="match status" value="1"/>
</dbReference>
<keyword evidence="1" id="KW-1133">Transmembrane helix</keyword>
<dbReference type="AlphaFoldDB" id="A0A9P6DQU8"/>
<keyword evidence="1" id="KW-0472">Membrane</keyword>
<keyword evidence="3" id="KW-1185">Reference proteome</keyword>
<comment type="caution">
    <text evidence="2">The sequence shown here is derived from an EMBL/GenBank/DDBJ whole genome shotgun (WGS) entry which is preliminary data.</text>
</comment>
<protein>
    <submittedName>
        <fullName evidence="2">Uncharacterized protein</fullName>
    </submittedName>
</protein>
<evidence type="ECO:0000313" key="2">
    <source>
        <dbReference type="EMBL" id="KAF9510412.1"/>
    </source>
</evidence>
<dbReference type="Pfam" id="PF08426">
    <property type="entry name" value="ICE2"/>
    <property type="match status" value="2"/>
</dbReference>
<dbReference type="Proteomes" id="UP000886523">
    <property type="component" value="Unassembled WGS sequence"/>
</dbReference>
<feature type="transmembrane region" description="Helical" evidence="1">
    <location>
        <begin position="331"/>
        <end position="353"/>
    </location>
</feature>
<dbReference type="GO" id="GO:0000921">
    <property type="term" value="P:septin ring assembly"/>
    <property type="evidence" value="ECO:0007669"/>
    <property type="project" value="TreeGrafter"/>
</dbReference>
<dbReference type="OrthoDB" id="5577218at2759"/>
<feature type="transmembrane region" description="Helical" evidence="1">
    <location>
        <begin position="106"/>
        <end position="123"/>
    </location>
</feature>
<dbReference type="GO" id="GO:0048309">
    <property type="term" value="P:endoplasmic reticulum inheritance"/>
    <property type="evidence" value="ECO:0007669"/>
    <property type="project" value="TreeGrafter"/>
</dbReference>
<sequence>MGSPMFILSAFQHTARLSTALQILIFLPLTLATLSTPAFLSLSVLLTLHSLVHSTMSILFPALQPSLPFLQVPLHPLFLLFIFNLFSRPSYGLLTASSIWGSILRYGGPVFVGLEGLASLIVVQNLGRRAKQIVDDYDGEGLEFGMLIGAAAAYVGSAWWIIVTYPSAATSPLSSTLLGASITALIFLTLIGFALRRTNVIESSGMALYLAYNVWLCSIDMILISLTKRVPLAPLLSNLLPHLQSLLNFITHTIPKPLLVALLYRLTILHFASRVLPSIGADSWEDEDGVDGTSEGRTRDSRLTAVLLAYRQTLLIAVYSHLLLLDHSSQVWWRWSNVLFTLSVWAIEIVLAGKDGELVDKWKME</sequence>
<feature type="transmembrane region" description="Helical" evidence="1">
    <location>
        <begin position="175"/>
        <end position="195"/>
    </location>
</feature>
<dbReference type="GO" id="GO:0032541">
    <property type="term" value="C:cortical endoplasmic reticulum"/>
    <property type="evidence" value="ECO:0007669"/>
    <property type="project" value="TreeGrafter"/>
</dbReference>
<feature type="transmembrane region" description="Helical" evidence="1">
    <location>
        <begin position="207"/>
        <end position="226"/>
    </location>
</feature>
<keyword evidence="1" id="KW-0812">Transmembrane</keyword>
<feature type="transmembrane region" description="Helical" evidence="1">
    <location>
        <begin position="303"/>
        <end position="325"/>
    </location>
</feature>
<dbReference type="InterPro" id="IPR013635">
    <property type="entry name" value="Ice2"/>
</dbReference>
<gene>
    <name evidence="2" type="ORF">BS47DRAFT_1331710</name>
</gene>
<dbReference type="GO" id="GO:0005789">
    <property type="term" value="C:endoplasmic reticulum membrane"/>
    <property type="evidence" value="ECO:0007669"/>
    <property type="project" value="TreeGrafter"/>
</dbReference>
<dbReference type="EMBL" id="MU129016">
    <property type="protein sequence ID" value="KAF9510412.1"/>
    <property type="molecule type" value="Genomic_DNA"/>
</dbReference>
<accession>A0A9P6DQU8</accession>
<feature type="transmembrane region" description="Helical" evidence="1">
    <location>
        <begin position="246"/>
        <end position="264"/>
    </location>
</feature>
<dbReference type="PANTHER" id="PTHR31726:SF2">
    <property type="entry name" value="PROTEIN ICE2"/>
    <property type="match status" value="1"/>
</dbReference>